<organism evidence="1">
    <name type="scientific">Marseillevirus LCMAC202</name>
    <dbReference type="NCBI Taxonomy" id="2506606"/>
    <lineage>
        <taxon>Viruses</taxon>
        <taxon>Varidnaviria</taxon>
        <taxon>Bamfordvirae</taxon>
        <taxon>Nucleocytoviricota</taxon>
        <taxon>Megaviricetes</taxon>
        <taxon>Pimascovirales</taxon>
        <taxon>Pimascovirales incertae sedis</taxon>
        <taxon>Marseilleviridae</taxon>
    </lineage>
</organism>
<proteinExistence type="predicted"/>
<evidence type="ECO:0000313" key="1">
    <source>
        <dbReference type="EMBL" id="QBK87915.1"/>
    </source>
</evidence>
<dbReference type="EMBL" id="MK500371">
    <property type="protein sequence ID" value="QBK87915.1"/>
    <property type="molecule type" value="Genomic_DNA"/>
</dbReference>
<gene>
    <name evidence="1" type="ORF">LCMAC202_02760</name>
</gene>
<reference evidence="1" key="1">
    <citation type="journal article" date="2019" name="MBio">
        <title>Virus Genomes from Deep Sea Sediments Expand the Ocean Megavirome and Support Independent Origins of Viral Gigantism.</title>
        <authorList>
            <person name="Backstrom D."/>
            <person name="Yutin N."/>
            <person name="Jorgensen S.L."/>
            <person name="Dharamshi J."/>
            <person name="Homa F."/>
            <person name="Zaremba-Niedwiedzka K."/>
            <person name="Spang A."/>
            <person name="Wolf Y.I."/>
            <person name="Koonin E.V."/>
            <person name="Ettema T.J."/>
        </authorList>
    </citation>
    <scope>NUCLEOTIDE SEQUENCE</scope>
</reference>
<protein>
    <submittedName>
        <fullName evidence="1">Uncharacterized protein</fullName>
    </submittedName>
</protein>
<accession>A0A481YYK7</accession>
<sequence length="90" mass="10388">MTKVSEELCAILEENGFGENLSMIPVAQDIYATFISPVHLPNEPPALFEMVLFKNKDLMTDVWNGSTFRRFYSIEDVVPEILRLRECYTI</sequence>
<name>A0A481YYK7_9VIRU</name>